<evidence type="ECO:0000313" key="3">
    <source>
        <dbReference type="EMBL" id="SDE91418.1"/>
    </source>
</evidence>
<accession>A0A511HKL9</accession>
<evidence type="ECO:0000256" key="1">
    <source>
        <dbReference type="SAM" id="MobiDB-lite"/>
    </source>
</evidence>
<name>A0A511HKL9_9BACT</name>
<sequence>MGQERPSTQPEDLGEETVDGWERTTEDVLQFIHEKVWVAFDLTAGAGSVAPEQCK</sequence>
<feature type="compositionally biased region" description="Polar residues" evidence="1">
    <location>
        <begin position="1"/>
        <end position="10"/>
    </location>
</feature>
<evidence type="ECO:0000313" key="2">
    <source>
        <dbReference type="EMBL" id="GEL74110.1"/>
    </source>
</evidence>
<evidence type="ECO:0000313" key="4">
    <source>
        <dbReference type="Proteomes" id="UP000198717"/>
    </source>
</evidence>
<reference evidence="2 5" key="2">
    <citation type="submission" date="2019-07" db="EMBL/GenBank/DDBJ databases">
        <title>Whole genome shotgun sequence of Myxococcus virescens NBRC 100334.</title>
        <authorList>
            <person name="Hosoyama A."/>
            <person name="Uohara A."/>
            <person name="Ohji S."/>
            <person name="Ichikawa N."/>
        </authorList>
    </citation>
    <scope>NUCLEOTIDE SEQUENCE [LARGE SCALE GENOMIC DNA]</scope>
    <source>
        <strain evidence="2 5">NBRC 100334</strain>
    </source>
</reference>
<comment type="caution">
    <text evidence="2">The sequence shown here is derived from an EMBL/GenBank/DDBJ whole genome shotgun (WGS) entry which is preliminary data.</text>
</comment>
<feature type="region of interest" description="Disordered" evidence="1">
    <location>
        <begin position="1"/>
        <end position="21"/>
    </location>
</feature>
<dbReference type="EMBL" id="BJVY01000042">
    <property type="protein sequence ID" value="GEL74110.1"/>
    <property type="molecule type" value="Genomic_DNA"/>
</dbReference>
<protein>
    <submittedName>
        <fullName evidence="2">Uncharacterized protein</fullName>
    </submittedName>
</protein>
<dbReference type="EMBL" id="FNAJ01000014">
    <property type="protein sequence ID" value="SDE91418.1"/>
    <property type="molecule type" value="Genomic_DNA"/>
</dbReference>
<dbReference type="AlphaFoldDB" id="A0A511HKL9"/>
<dbReference type="Proteomes" id="UP000321224">
    <property type="component" value="Unassembled WGS sequence"/>
</dbReference>
<keyword evidence="4" id="KW-1185">Reference proteome</keyword>
<gene>
    <name evidence="2" type="ORF">MVI01_58940</name>
    <name evidence="3" type="ORF">SAMN04488504_114178</name>
</gene>
<dbReference type="Proteomes" id="UP000198717">
    <property type="component" value="Unassembled WGS sequence"/>
</dbReference>
<proteinExistence type="predicted"/>
<organism evidence="2 5">
    <name type="scientific">Myxococcus virescens</name>
    <dbReference type="NCBI Taxonomy" id="83456"/>
    <lineage>
        <taxon>Bacteria</taxon>
        <taxon>Pseudomonadati</taxon>
        <taxon>Myxococcota</taxon>
        <taxon>Myxococcia</taxon>
        <taxon>Myxococcales</taxon>
        <taxon>Cystobacterineae</taxon>
        <taxon>Myxococcaceae</taxon>
        <taxon>Myxococcus</taxon>
    </lineage>
</organism>
<reference evidence="3 4" key="1">
    <citation type="submission" date="2016-10" db="EMBL/GenBank/DDBJ databases">
        <authorList>
            <person name="Varghese N."/>
            <person name="Submissions S."/>
        </authorList>
    </citation>
    <scope>NUCLEOTIDE SEQUENCE [LARGE SCALE GENOMIC DNA]</scope>
    <source>
        <strain evidence="3 4">DSM 2260</strain>
    </source>
</reference>
<evidence type="ECO:0000313" key="5">
    <source>
        <dbReference type="Proteomes" id="UP000321224"/>
    </source>
</evidence>